<protein>
    <submittedName>
        <fullName evidence="3">Uncharacterized protein</fullName>
    </submittedName>
</protein>
<keyword evidence="2" id="KW-0472">Membrane</keyword>
<evidence type="ECO:0000256" key="1">
    <source>
        <dbReference type="SAM" id="MobiDB-lite"/>
    </source>
</evidence>
<keyword evidence="2" id="KW-1133">Transmembrane helix</keyword>
<keyword evidence="4" id="KW-1185">Reference proteome</keyword>
<proteinExistence type="predicted"/>
<gene>
    <name evidence="3" type="ORF">B9Z65_8106</name>
</gene>
<evidence type="ECO:0000256" key="2">
    <source>
        <dbReference type="SAM" id="Phobius"/>
    </source>
</evidence>
<evidence type="ECO:0000313" key="4">
    <source>
        <dbReference type="Proteomes" id="UP000243723"/>
    </source>
</evidence>
<feature type="compositionally biased region" description="Basic and acidic residues" evidence="1">
    <location>
        <begin position="43"/>
        <end position="74"/>
    </location>
</feature>
<organism evidence="3 4">
    <name type="scientific">Elsinoe australis</name>
    <dbReference type="NCBI Taxonomy" id="40998"/>
    <lineage>
        <taxon>Eukaryota</taxon>
        <taxon>Fungi</taxon>
        <taxon>Dikarya</taxon>
        <taxon>Ascomycota</taxon>
        <taxon>Pezizomycotina</taxon>
        <taxon>Dothideomycetes</taxon>
        <taxon>Dothideomycetidae</taxon>
        <taxon>Myriangiales</taxon>
        <taxon>Elsinoaceae</taxon>
        <taxon>Elsinoe</taxon>
    </lineage>
</organism>
<dbReference type="EMBL" id="NHZQ01000363">
    <property type="protein sequence ID" value="PSK40166.1"/>
    <property type="molecule type" value="Genomic_DNA"/>
</dbReference>
<evidence type="ECO:0000313" key="3">
    <source>
        <dbReference type="EMBL" id="PSK40166.1"/>
    </source>
</evidence>
<feature type="region of interest" description="Disordered" evidence="1">
    <location>
        <begin position="1"/>
        <end position="74"/>
    </location>
</feature>
<reference evidence="3 4" key="1">
    <citation type="submission" date="2017-05" db="EMBL/GenBank/DDBJ databases">
        <title>Draft genome sequence of Elsinoe australis.</title>
        <authorList>
            <person name="Cheng Q."/>
        </authorList>
    </citation>
    <scope>NUCLEOTIDE SEQUENCE [LARGE SCALE GENOMIC DNA]</scope>
    <source>
        <strain evidence="3 4">NL1</strain>
    </source>
</reference>
<dbReference type="STRING" id="40998.A0A2P7YW21"/>
<name>A0A2P7YW21_9PEZI</name>
<feature type="compositionally biased region" description="Low complexity" evidence="1">
    <location>
        <begin position="26"/>
        <end position="40"/>
    </location>
</feature>
<feature type="compositionally biased region" description="Basic and acidic residues" evidence="1">
    <location>
        <begin position="1"/>
        <end position="14"/>
    </location>
</feature>
<dbReference type="Proteomes" id="UP000243723">
    <property type="component" value="Unassembled WGS sequence"/>
</dbReference>
<dbReference type="OrthoDB" id="3942482at2759"/>
<feature type="transmembrane region" description="Helical" evidence="2">
    <location>
        <begin position="105"/>
        <end position="129"/>
    </location>
</feature>
<dbReference type="AlphaFoldDB" id="A0A2P7YW21"/>
<comment type="caution">
    <text evidence="3">The sequence shown here is derived from an EMBL/GenBank/DDBJ whole genome shotgun (WGS) entry which is preliminary data.</text>
</comment>
<accession>A0A2P7YW21</accession>
<keyword evidence="2" id="KW-0812">Transmembrane</keyword>
<sequence length="246" mass="26079">MFSFTKKSDEEKENISPPTSPTLTMAPETSTSTSTSAPAPENEDFKKTFEKTFNKDLEADHPDPPPRFQHHDMESYPPPLPPAPYATFNIPPLPRRSGIYVPTPIAVLLVLIFLFETSIIVVYTAVALYQTLPAAGFSIGPSRCQGPSQPYGAINVAPNIYMPNAPNAAGMTTIPGTTIPASSQATTTTLGPPPPVATVTADAPTRTFLSTATPSIPSVTTSTVFSTATPERSTVTSVELVTKSAP</sequence>